<accession>A0ABM8AM40</accession>
<keyword evidence="2" id="KW-0614">Plasmid</keyword>
<gene>
    <name evidence="2" type="ORF">DAETH_48790</name>
</gene>
<dbReference type="Proteomes" id="UP001064971">
    <property type="component" value="Plasmid pDAETH-5"/>
</dbReference>
<evidence type="ECO:0000313" key="3">
    <source>
        <dbReference type="Proteomes" id="UP001064971"/>
    </source>
</evidence>
<dbReference type="EMBL" id="AP026565">
    <property type="protein sequence ID" value="BDP44910.1"/>
    <property type="molecule type" value="Genomic_DNA"/>
</dbReference>
<organism evidence="2 3">
    <name type="scientific">Deinococcus aetherius</name>
    <dbReference type="NCBI Taxonomy" id="200252"/>
    <lineage>
        <taxon>Bacteria</taxon>
        <taxon>Thermotogati</taxon>
        <taxon>Deinococcota</taxon>
        <taxon>Deinococci</taxon>
        <taxon>Deinococcales</taxon>
        <taxon>Deinococcaceae</taxon>
        <taxon>Deinococcus</taxon>
    </lineage>
</organism>
<keyword evidence="3" id="KW-1185">Reference proteome</keyword>
<name>A0ABM8AM40_9DEIO</name>
<feature type="region of interest" description="Disordered" evidence="1">
    <location>
        <begin position="1"/>
        <end position="33"/>
    </location>
</feature>
<evidence type="ECO:0000313" key="2">
    <source>
        <dbReference type="EMBL" id="BDP44910.1"/>
    </source>
</evidence>
<evidence type="ECO:0000256" key="1">
    <source>
        <dbReference type="SAM" id="MobiDB-lite"/>
    </source>
</evidence>
<dbReference type="RefSeq" id="WP_264778984.1">
    <property type="nucleotide sequence ID" value="NZ_AP026565.1"/>
</dbReference>
<protein>
    <submittedName>
        <fullName evidence="2">Uncharacterized protein</fullName>
    </submittedName>
</protein>
<reference evidence="2" key="1">
    <citation type="submission" date="2022-07" db="EMBL/GenBank/DDBJ databases">
        <title>Complete Genome Sequence of the Radioresistant Bacterium Deinococcus aetherius ST0316, Isolated from the Air Dust collected in Lower Stratosphere above Japan.</title>
        <authorList>
            <person name="Satoh K."/>
            <person name="Hagiwara K."/>
            <person name="Katsumata K."/>
            <person name="Kubo A."/>
            <person name="Yokobori S."/>
            <person name="Yamagishi A."/>
            <person name="Oono Y."/>
            <person name="Narumi I."/>
        </authorList>
    </citation>
    <scope>NUCLEOTIDE SEQUENCE</scope>
    <source>
        <strain evidence="2">ST0316</strain>
        <plasmid evidence="2">pDAETH-5</plasmid>
    </source>
</reference>
<proteinExistence type="predicted"/>
<geneLocation type="plasmid" evidence="2 3">
    <name>pDAETH-5</name>
</geneLocation>
<sequence>MDEEHPQPQHPWFAALGPGRPDDQGVMYDPDTPEGQAAVRVHRRAYWERCRQADEAWAQKYPGVEFRRLTDRLFPTPPDDEDGR</sequence>